<dbReference type="SMART" id="SM00263">
    <property type="entry name" value="LYZ1"/>
    <property type="match status" value="1"/>
</dbReference>
<evidence type="ECO:0000256" key="6">
    <source>
        <dbReference type="ARBA" id="ARBA00022729"/>
    </source>
</evidence>
<reference evidence="13" key="1">
    <citation type="submission" date="2025-08" db="UniProtKB">
        <authorList>
            <consortium name="RefSeq"/>
        </authorList>
    </citation>
    <scope>IDENTIFICATION</scope>
</reference>
<dbReference type="InterPro" id="IPR001916">
    <property type="entry name" value="Glyco_hydro_22"/>
</dbReference>
<keyword evidence="6 11" id="KW-0732">Signal</keyword>
<feature type="domain" description="Glycosyl hydrolases family 22 (GH22)" evidence="12">
    <location>
        <begin position="92"/>
        <end position="110"/>
    </location>
</feature>
<gene>
    <name evidence="13" type="primary">LOC108039453</name>
</gene>
<dbReference type="Pfam" id="PF00062">
    <property type="entry name" value="Lys"/>
    <property type="match status" value="1"/>
</dbReference>
<dbReference type="Gene3D" id="1.10.530.10">
    <property type="match status" value="1"/>
</dbReference>
<evidence type="ECO:0000256" key="7">
    <source>
        <dbReference type="ARBA" id="ARBA00022801"/>
    </source>
</evidence>
<dbReference type="PANTHER" id="PTHR11407:SF36">
    <property type="entry name" value="GEO02684P1-RELATED"/>
    <property type="match status" value="1"/>
</dbReference>
<dbReference type="InterPro" id="IPR019799">
    <property type="entry name" value="Glyco_hydro_22_CS"/>
</dbReference>
<dbReference type="PROSITE" id="PS00128">
    <property type="entry name" value="GLYCOSYL_HYDROL_F22_1"/>
    <property type="match status" value="1"/>
</dbReference>
<dbReference type="GO" id="GO:0003796">
    <property type="term" value="F:lysozyme activity"/>
    <property type="evidence" value="ECO:0007669"/>
    <property type="project" value="UniProtKB-EC"/>
</dbReference>
<dbReference type="RefSeq" id="XP_016971960.1">
    <property type="nucleotide sequence ID" value="XM_017116471.1"/>
</dbReference>
<feature type="signal peptide" evidence="11">
    <location>
        <begin position="1"/>
        <end position="19"/>
    </location>
</feature>
<evidence type="ECO:0000256" key="8">
    <source>
        <dbReference type="ARBA" id="ARBA00023157"/>
    </source>
</evidence>
<accession>A0A6P4E1V8</accession>
<evidence type="ECO:0000256" key="5">
    <source>
        <dbReference type="ARBA" id="ARBA00022638"/>
    </source>
</evidence>
<keyword evidence="4" id="KW-0929">Antimicrobial</keyword>
<comment type="similarity">
    <text evidence="2 10">Belongs to the glycosyl hydrolase 22 family.</text>
</comment>
<dbReference type="FunFam" id="1.10.530.10:FF:000001">
    <property type="entry name" value="Lysozyme C"/>
    <property type="match status" value="1"/>
</dbReference>
<evidence type="ECO:0000256" key="1">
    <source>
        <dbReference type="ARBA" id="ARBA00000632"/>
    </source>
</evidence>
<feature type="chain" id="PRO_5028459867" description="lysozyme" evidence="11">
    <location>
        <begin position="20"/>
        <end position="140"/>
    </location>
</feature>
<dbReference type="GO" id="GO:0031640">
    <property type="term" value="P:killing of cells of another organism"/>
    <property type="evidence" value="ECO:0007669"/>
    <property type="project" value="UniProtKB-KW"/>
</dbReference>
<dbReference type="SUPFAM" id="SSF53955">
    <property type="entry name" value="Lysozyme-like"/>
    <property type="match status" value="1"/>
</dbReference>
<protein>
    <recommendedName>
        <fullName evidence="3">lysozyme</fullName>
        <ecNumber evidence="3">3.2.1.17</ecNumber>
    </recommendedName>
</protein>
<comment type="catalytic activity">
    <reaction evidence="1">
        <text>Hydrolysis of (1-&gt;4)-beta-linkages between N-acetylmuramic acid and N-acetyl-D-glucosamine residues in a peptidoglycan and between N-acetyl-D-glucosamine residues in chitodextrins.</text>
        <dbReference type="EC" id="3.2.1.17"/>
    </reaction>
</comment>
<evidence type="ECO:0000256" key="11">
    <source>
        <dbReference type="SAM" id="SignalP"/>
    </source>
</evidence>
<proteinExistence type="inferred from homology"/>
<keyword evidence="9" id="KW-0326">Glycosidase</keyword>
<evidence type="ECO:0000256" key="9">
    <source>
        <dbReference type="ARBA" id="ARBA00023295"/>
    </source>
</evidence>
<keyword evidence="7" id="KW-0378">Hydrolase</keyword>
<dbReference type="PROSITE" id="PS51348">
    <property type="entry name" value="GLYCOSYL_HYDROL_F22_2"/>
    <property type="match status" value="1"/>
</dbReference>
<dbReference type="GO" id="GO:0042742">
    <property type="term" value="P:defense response to bacterium"/>
    <property type="evidence" value="ECO:0007669"/>
    <property type="project" value="UniProtKB-KW"/>
</dbReference>
<dbReference type="OrthoDB" id="17373at2759"/>
<evidence type="ECO:0000256" key="2">
    <source>
        <dbReference type="ARBA" id="ARBA00010859"/>
    </source>
</evidence>
<dbReference type="PRINTS" id="PR00135">
    <property type="entry name" value="LYZLACT"/>
</dbReference>
<dbReference type="InterPro" id="IPR023346">
    <property type="entry name" value="Lysozyme-like_dom_sf"/>
</dbReference>
<dbReference type="PANTHER" id="PTHR11407">
    <property type="entry name" value="LYSOZYME C"/>
    <property type="match status" value="1"/>
</dbReference>
<dbReference type="CDD" id="cd16899">
    <property type="entry name" value="LYZ_C_invert"/>
    <property type="match status" value="1"/>
</dbReference>
<evidence type="ECO:0000313" key="13">
    <source>
        <dbReference type="RefSeq" id="XP_016971960.1"/>
    </source>
</evidence>
<keyword evidence="8" id="KW-1015">Disulfide bond</keyword>
<organism evidence="13">
    <name type="scientific">Drosophila rhopaloa</name>
    <name type="common">Fruit fly</name>
    <dbReference type="NCBI Taxonomy" id="1041015"/>
    <lineage>
        <taxon>Eukaryota</taxon>
        <taxon>Metazoa</taxon>
        <taxon>Ecdysozoa</taxon>
        <taxon>Arthropoda</taxon>
        <taxon>Hexapoda</taxon>
        <taxon>Insecta</taxon>
        <taxon>Pterygota</taxon>
        <taxon>Neoptera</taxon>
        <taxon>Endopterygota</taxon>
        <taxon>Diptera</taxon>
        <taxon>Brachycera</taxon>
        <taxon>Muscomorpha</taxon>
        <taxon>Ephydroidea</taxon>
        <taxon>Drosophilidae</taxon>
        <taxon>Drosophila</taxon>
        <taxon>Sophophora</taxon>
    </lineage>
</organism>
<evidence type="ECO:0000259" key="12">
    <source>
        <dbReference type="PROSITE" id="PS00128"/>
    </source>
</evidence>
<dbReference type="EC" id="3.2.1.17" evidence="3"/>
<name>A0A6P4E1V8_DRORH</name>
<evidence type="ECO:0000256" key="3">
    <source>
        <dbReference type="ARBA" id="ARBA00012732"/>
    </source>
</evidence>
<evidence type="ECO:0000256" key="4">
    <source>
        <dbReference type="ARBA" id="ARBA00022529"/>
    </source>
</evidence>
<dbReference type="AlphaFoldDB" id="A0A6P4E1V8"/>
<sequence length="140" mass="15501">MRSFLVICVLALATPAILARKMDRCSLAKEMSNLGVPRAQLARWACIAEHESSFRTDAVGRNPDGSTSNGIFQLNDLYWCQPSNGKFSHNSCGTRCRDLRKQDITQSVRCAQKVLRERGWSAWSSGNSCSGDPPSINNCF</sequence>
<keyword evidence="5" id="KW-0081">Bacteriolytic enzyme</keyword>
<evidence type="ECO:0000256" key="10">
    <source>
        <dbReference type="RuleBase" id="RU004440"/>
    </source>
</evidence>